<reference evidence="2" key="1">
    <citation type="journal article" date="2019" name="Int. J. Syst. Evol. Microbiol.">
        <title>The Global Catalogue of Microorganisms (GCM) 10K type strain sequencing project: providing services to taxonomists for standard genome sequencing and annotation.</title>
        <authorList>
            <consortium name="The Broad Institute Genomics Platform"/>
            <consortium name="The Broad Institute Genome Sequencing Center for Infectious Disease"/>
            <person name="Wu L."/>
            <person name="Ma J."/>
        </authorList>
    </citation>
    <scope>NUCLEOTIDE SEQUENCE [LARGE SCALE GENOMIC DNA]</scope>
    <source>
        <strain evidence="2">KCTC 42805</strain>
    </source>
</reference>
<evidence type="ECO:0000313" key="2">
    <source>
        <dbReference type="Proteomes" id="UP001597469"/>
    </source>
</evidence>
<dbReference type="EMBL" id="JBHULN010000002">
    <property type="protein sequence ID" value="MFD2570151.1"/>
    <property type="molecule type" value="Genomic_DNA"/>
</dbReference>
<organism evidence="1 2">
    <name type="scientific">Spirosoma soli</name>
    <dbReference type="NCBI Taxonomy" id="1770529"/>
    <lineage>
        <taxon>Bacteria</taxon>
        <taxon>Pseudomonadati</taxon>
        <taxon>Bacteroidota</taxon>
        <taxon>Cytophagia</taxon>
        <taxon>Cytophagales</taxon>
        <taxon>Cytophagaceae</taxon>
        <taxon>Spirosoma</taxon>
    </lineage>
</organism>
<dbReference type="CDD" id="cd00657">
    <property type="entry name" value="Ferritin_like"/>
    <property type="match status" value="1"/>
</dbReference>
<evidence type="ECO:0000313" key="1">
    <source>
        <dbReference type="EMBL" id="MFD2570151.1"/>
    </source>
</evidence>
<keyword evidence="2" id="KW-1185">Reference proteome</keyword>
<accession>A0ABW5M0U3</accession>
<sequence>MNLQNILNDIEKVDADVYERLDHVSRRHVFQSWMKKALAGVTPLAFSAVLNKAYAQNNVVVDVLNYALTLEFLEAEFYNRSLSSGIIPAAARAYYEQIAKHENAHVSLLQGALGSAAIRKPNFDFTAKGAFPTVFSDVQTNYALAQAFEDTGVRAYKGQAANLISAPAVLTVALQIHSVEARHAARIRFLRGQKGWITNSDASGLPAAIYAGEGSITQAGVNLTTLPGNINADRSSEAFDEILTKEQVLAIAGPFIA</sequence>
<protein>
    <submittedName>
        <fullName evidence="1">Ferritin-like domain-containing protein</fullName>
    </submittedName>
</protein>
<dbReference type="InterPro" id="IPR009078">
    <property type="entry name" value="Ferritin-like_SF"/>
</dbReference>
<name>A0ABW5M0U3_9BACT</name>
<dbReference type="RefSeq" id="WP_381520388.1">
    <property type="nucleotide sequence ID" value="NZ_JBHULN010000002.1"/>
</dbReference>
<comment type="caution">
    <text evidence="1">The sequence shown here is derived from an EMBL/GenBank/DDBJ whole genome shotgun (WGS) entry which is preliminary data.</text>
</comment>
<proteinExistence type="predicted"/>
<gene>
    <name evidence="1" type="ORF">ACFSUS_05855</name>
</gene>
<dbReference type="Proteomes" id="UP001597469">
    <property type="component" value="Unassembled WGS sequence"/>
</dbReference>
<dbReference type="Pfam" id="PF13668">
    <property type="entry name" value="Ferritin_2"/>
    <property type="match status" value="1"/>
</dbReference>
<dbReference type="SUPFAM" id="SSF47240">
    <property type="entry name" value="Ferritin-like"/>
    <property type="match status" value="1"/>
</dbReference>